<keyword evidence="1" id="KW-1133">Transmembrane helix</keyword>
<dbReference type="PATRIC" id="fig|218284.4.peg.3763"/>
<evidence type="ECO:0008006" key="4">
    <source>
        <dbReference type="Google" id="ProtNLM"/>
    </source>
</evidence>
<dbReference type="eggNOG" id="COG4698">
    <property type="taxonomic scope" value="Bacteria"/>
</dbReference>
<dbReference type="InterPro" id="IPR018672">
    <property type="entry name" value="DUF2140"/>
</dbReference>
<organism evidence="2 3">
    <name type="scientific">Rossellomorea vietnamensis</name>
    <dbReference type="NCBI Taxonomy" id="218284"/>
    <lineage>
        <taxon>Bacteria</taxon>
        <taxon>Bacillati</taxon>
        <taxon>Bacillota</taxon>
        <taxon>Bacilli</taxon>
        <taxon>Bacillales</taxon>
        <taxon>Bacillaceae</taxon>
        <taxon>Rossellomorea</taxon>
    </lineage>
</organism>
<keyword evidence="1" id="KW-0812">Transmembrane</keyword>
<name>A0A0P6VXL5_9BACI</name>
<keyword evidence="1" id="KW-0472">Membrane</keyword>
<evidence type="ECO:0000313" key="2">
    <source>
        <dbReference type="EMBL" id="KPL59857.1"/>
    </source>
</evidence>
<dbReference type="Proteomes" id="UP000050398">
    <property type="component" value="Unassembled WGS sequence"/>
</dbReference>
<reference evidence="2 3" key="1">
    <citation type="submission" date="2015-08" db="EMBL/GenBank/DDBJ databases">
        <title>Draft Genome Sequence of Bacillus vietnamensis UCD-SED5.</title>
        <authorList>
            <person name="Lee R.D."/>
            <person name="Jospin G."/>
            <person name="Lang J.M."/>
            <person name="Coil D.A."/>
            <person name="Eisen J.A."/>
        </authorList>
    </citation>
    <scope>NUCLEOTIDE SEQUENCE [LARGE SCALE GENOMIC DNA]</scope>
    <source>
        <strain evidence="2 3">UCD-SED5</strain>
    </source>
</reference>
<feature type="transmembrane region" description="Helical" evidence="1">
    <location>
        <begin position="7"/>
        <end position="29"/>
    </location>
</feature>
<accession>A0A0P6VXL5</accession>
<gene>
    <name evidence="2" type="ORF">AM506_10435</name>
</gene>
<dbReference type="EMBL" id="LIXZ01000006">
    <property type="protein sequence ID" value="KPL59857.1"/>
    <property type="molecule type" value="Genomic_DNA"/>
</dbReference>
<dbReference type="Pfam" id="PF09911">
    <property type="entry name" value="DUF2140"/>
    <property type="match status" value="1"/>
</dbReference>
<comment type="caution">
    <text evidence="2">The sequence shown here is derived from an EMBL/GenBank/DDBJ whole genome shotgun (WGS) entry which is preliminary data.</text>
</comment>
<dbReference type="RefSeq" id="WP_060672418.1">
    <property type="nucleotide sequence ID" value="NZ_JBCNGU010000018.1"/>
</dbReference>
<sequence length="195" mass="22366">MKNKWKVGFFVLLGMIILGFVIIVSMIFMPVKDDALPEDNKNTDRQVGFNVETNKKDLNLIIEHYIEEEGMKGPVDYDVQLKDDVELLGSVPVFTSNLDFKLNFEPKALDNGDILLKQKSISVGALNLPVNYVLKVIRDSYNFPDWVKIQPNDELIYVSLQDMKLKSDVKVRANEFDLKEDNISFRLLVPVDRAQ</sequence>
<evidence type="ECO:0000256" key="1">
    <source>
        <dbReference type="SAM" id="Phobius"/>
    </source>
</evidence>
<dbReference type="OrthoDB" id="2412610at2"/>
<protein>
    <recommendedName>
        <fullName evidence="4">DUF2140 domain-containing protein</fullName>
    </recommendedName>
</protein>
<evidence type="ECO:0000313" key="3">
    <source>
        <dbReference type="Proteomes" id="UP000050398"/>
    </source>
</evidence>
<dbReference type="AlphaFoldDB" id="A0A0P6VXL5"/>
<proteinExistence type="predicted"/>